<evidence type="ECO:0000313" key="2">
    <source>
        <dbReference type="EMBL" id="MFC4307821.1"/>
    </source>
</evidence>
<reference evidence="3" key="1">
    <citation type="journal article" date="2019" name="Int. J. Syst. Evol. Microbiol.">
        <title>The Global Catalogue of Microorganisms (GCM) 10K type strain sequencing project: providing services to taxonomists for standard genome sequencing and annotation.</title>
        <authorList>
            <consortium name="The Broad Institute Genomics Platform"/>
            <consortium name="The Broad Institute Genome Sequencing Center for Infectious Disease"/>
            <person name="Wu L."/>
            <person name="Ma J."/>
        </authorList>
    </citation>
    <scope>NUCLEOTIDE SEQUENCE [LARGE SCALE GENOMIC DNA]</scope>
    <source>
        <strain evidence="3">CGMCC 1.10759</strain>
    </source>
</reference>
<protein>
    <submittedName>
        <fullName evidence="2">PhoPQ-activated pathogenicity-related family protein</fullName>
    </submittedName>
</protein>
<keyword evidence="3" id="KW-1185">Reference proteome</keyword>
<keyword evidence="1" id="KW-0732">Signal</keyword>
<dbReference type="PANTHER" id="PTHR31497:SF0">
    <property type="entry name" value="AUTOCRINE PROLIFERATION REPRESSOR PROTEIN A"/>
    <property type="match status" value="1"/>
</dbReference>
<dbReference type="RefSeq" id="WP_380594413.1">
    <property type="nucleotide sequence ID" value="NZ_JBHSDU010000001.1"/>
</dbReference>
<dbReference type="Pfam" id="PF10142">
    <property type="entry name" value="PhoPQ_related"/>
    <property type="match status" value="1"/>
</dbReference>
<dbReference type="InterPro" id="IPR029058">
    <property type="entry name" value="AB_hydrolase_fold"/>
</dbReference>
<dbReference type="PANTHER" id="PTHR31497">
    <property type="entry name" value="AUTOCRINE PROLIFERATION REPRESSOR PROTEIN A"/>
    <property type="match status" value="1"/>
</dbReference>
<dbReference type="Gene3D" id="3.40.50.1820">
    <property type="entry name" value="alpha/beta hydrolase"/>
    <property type="match status" value="1"/>
</dbReference>
<dbReference type="SUPFAM" id="SSF53474">
    <property type="entry name" value="alpha/beta-Hydrolases"/>
    <property type="match status" value="1"/>
</dbReference>
<accession>A0ABV8SKC9</accession>
<feature type="signal peptide" evidence="1">
    <location>
        <begin position="1"/>
        <end position="27"/>
    </location>
</feature>
<feature type="chain" id="PRO_5047067495" evidence="1">
    <location>
        <begin position="28"/>
        <end position="458"/>
    </location>
</feature>
<organism evidence="2 3">
    <name type="scientific">Steroidobacter flavus</name>
    <dbReference type="NCBI Taxonomy" id="1842136"/>
    <lineage>
        <taxon>Bacteria</taxon>
        <taxon>Pseudomonadati</taxon>
        <taxon>Pseudomonadota</taxon>
        <taxon>Gammaproteobacteria</taxon>
        <taxon>Steroidobacterales</taxon>
        <taxon>Steroidobacteraceae</taxon>
        <taxon>Steroidobacter</taxon>
    </lineage>
</organism>
<dbReference type="PIRSF" id="PIRSF014728">
    <property type="entry name" value="PqaA"/>
    <property type="match status" value="1"/>
</dbReference>
<evidence type="ECO:0000313" key="3">
    <source>
        <dbReference type="Proteomes" id="UP001595904"/>
    </source>
</evidence>
<proteinExistence type="predicted"/>
<comment type="caution">
    <text evidence="2">The sequence shown here is derived from an EMBL/GenBank/DDBJ whole genome shotgun (WGS) entry which is preliminary data.</text>
</comment>
<evidence type="ECO:0000256" key="1">
    <source>
        <dbReference type="SAM" id="SignalP"/>
    </source>
</evidence>
<dbReference type="Proteomes" id="UP001595904">
    <property type="component" value="Unassembled WGS sequence"/>
</dbReference>
<dbReference type="InterPro" id="IPR009199">
    <property type="entry name" value="PhoPQ-act_pathogen-rel_PqaA"/>
</dbReference>
<sequence length="458" mass="51872">MAHLNNPPGRLLFSIVLACFCSSPAWSSEDPHASRDELAAYIARPDPDFGWREITSGALGKTEYTEYLLTSQAWRGTLWKHQLYVLRPRNMAPDARHGLLFIHGGRWKPEYEAAAQPADLPREAPYFARLAESIRAPVAVLRQVPFQPLFDRREDALIAYTFDQYLQTGDAGWPILLPMVKSATRAMDAVQNIARQRWNISLETFTVTGASKRGWTAWLTAATDPRVMAVAPMVIDVLNMRAQMDHQRATWGDFSDEIRDYSTLDIQNRLQSERGDSLLSMVDPFSYRQRLSQPKLILLSTNDRYWPLDALNIYWPGLPDPKNVMYVPNQGHGLHDANRVINGLSALHRYAAAGKVLPRTTSSVELEPHAITLAVESDRPARRVLLWSARSPTLDFREAHWSSHSCTRSSKGHRCSERRPDRGYAAAYAETFFRDEDGPAFSTTTTVCIFDRQTPACR</sequence>
<name>A0ABV8SKC9_9GAMM</name>
<dbReference type="EMBL" id="JBHSDU010000001">
    <property type="protein sequence ID" value="MFC4307821.1"/>
    <property type="molecule type" value="Genomic_DNA"/>
</dbReference>
<gene>
    <name evidence="2" type="ORF">ACFPN2_01895</name>
</gene>